<feature type="region of interest" description="Disordered" evidence="3">
    <location>
        <begin position="1"/>
        <end position="163"/>
    </location>
</feature>
<keyword evidence="5" id="KW-1185">Reference proteome</keyword>
<dbReference type="EMBL" id="KN832568">
    <property type="protein sequence ID" value="KII85259.1"/>
    <property type="molecule type" value="Genomic_DNA"/>
</dbReference>
<feature type="compositionally biased region" description="Polar residues" evidence="3">
    <location>
        <begin position="121"/>
        <end position="133"/>
    </location>
</feature>
<dbReference type="PANTHER" id="PTHR20835:SF0">
    <property type="entry name" value="E3 UBIQUITIN-PROTEIN LIGASE PPP1R11"/>
    <property type="match status" value="1"/>
</dbReference>
<keyword evidence="2" id="KW-0539">Nucleus</keyword>
<dbReference type="PANTHER" id="PTHR20835">
    <property type="entry name" value="E3 UBIQUITIN-PROTEIN LIGASE PPP1R11-RELATED"/>
    <property type="match status" value="1"/>
</dbReference>
<evidence type="ECO:0000256" key="2">
    <source>
        <dbReference type="RuleBase" id="RU367162"/>
    </source>
</evidence>
<dbReference type="AlphaFoldDB" id="A0A0C9T7G6"/>
<feature type="compositionally biased region" description="Basic and acidic residues" evidence="3">
    <location>
        <begin position="135"/>
        <end position="148"/>
    </location>
</feature>
<gene>
    <name evidence="4" type="ORF">PLICRDRAFT_146084</name>
</gene>
<reference evidence="4 5" key="1">
    <citation type="submission" date="2014-06" db="EMBL/GenBank/DDBJ databases">
        <title>Evolutionary Origins and Diversification of the Mycorrhizal Mutualists.</title>
        <authorList>
            <consortium name="DOE Joint Genome Institute"/>
            <consortium name="Mycorrhizal Genomics Consortium"/>
            <person name="Kohler A."/>
            <person name="Kuo A."/>
            <person name="Nagy L.G."/>
            <person name="Floudas D."/>
            <person name="Copeland A."/>
            <person name="Barry K.W."/>
            <person name="Cichocki N."/>
            <person name="Veneault-Fourrey C."/>
            <person name="LaButti K."/>
            <person name="Lindquist E.A."/>
            <person name="Lipzen A."/>
            <person name="Lundell T."/>
            <person name="Morin E."/>
            <person name="Murat C."/>
            <person name="Riley R."/>
            <person name="Ohm R."/>
            <person name="Sun H."/>
            <person name="Tunlid A."/>
            <person name="Henrissat B."/>
            <person name="Grigoriev I.V."/>
            <person name="Hibbett D.S."/>
            <person name="Martin F."/>
        </authorList>
    </citation>
    <scope>NUCLEOTIDE SEQUENCE [LARGE SCALE GENOMIC DNA]</scope>
    <source>
        <strain evidence="4 5">FD-325 SS-3</strain>
    </source>
</reference>
<evidence type="ECO:0000256" key="3">
    <source>
        <dbReference type="SAM" id="MobiDB-lite"/>
    </source>
</evidence>
<feature type="compositionally biased region" description="Polar residues" evidence="3">
    <location>
        <begin position="1"/>
        <end position="19"/>
    </location>
</feature>
<dbReference type="GO" id="GO:0008157">
    <property type="term" value="F:protein phosphatase 1 binding"/>
    <property type="evidence" value="ECO:0007669"/>
    <property type="project" value="TreeGrafter"/>
</dbReference>
<sequence length="163" mass="18017">MATRMRPNTSAPSDGSRTVTVHDHEHEDSAPEEPQAILHLRGGPRRTRRTVAWSEGTVDNEGCGRKKSKICCIYHKPKRFDESSDEDSSSDDSDDDGRARPSSHSRRHAHPHAHPEHPDPGSSQRGPDAQSSVVHELEDSPAEEDKNAYEVVPSSKKAGKRKS</sequence>
<dbReference type="Proteomes" id="UP000053263">
    <property type="component" value="Unassembled WGS sequence"/>
</dbReference>
<name>A0A0C9T7G6_PLICR</name>
<comment type="function">
    <text evidence="2">Regulator of type 1 phosphatases which maintains protein phosphatase activity under strict control.</text>
</comment>
<feature type="compositionally biased region" description="Basic and acidic residues" evidence="3">
    <location>
        <begin position="20"/>
        <end position="29"/>
    </location>
</feature>
<dbReference type="Pfam" id="PF07491">
    <property type="entry name" value="PPI_Ypi1"/>
    <property type="match status" value="1"/>
</dbReference>
<evidence type="ECO:0000313" key="4">
    <source>
        <dbReference type="EMBL" id="KII85259.1"/>
    </source>
</evidence>
<evidence type="ECO:0000313" key="5">
    <source>
        <dbReference type="Proteomes" id="UP000053263"/>
    </source>
</evidence>
<evidence type="ECO:0000256" key="1">
    <source>
        <dbReference type="ARBA" id="ARBA00005605"/>
    </source>
</evidence>
<feature type="compositionally biased region" description="Basic residues" evidence="3">
    <location>
        <begin position="101"/>
        <end position="112"/>
    </location>
</feature>
<protein>
    <recommendedName>
        <fullName evidence="2">Type 1 phosphatases regulator</fullName>
    </recommendedName>
</protein>
<feature type="compositionally biased region" description="Acidic residues" evidence="3">
    <location>
        <begin position="83"/>
        <end position="95"/>
    </location>
</feature>
<dbReference type="InterPro" id="IPR011107">
    <property type="entry name" value="PPI_Ypi1"/>
</dbReference>
<dbReference type="GO" id="GO:0004865">
    <property type="term" value="F:protein serine/threonine phosphatase inhibitor activity"/>
    <property type="evidence" value="ECO:0007669"/>
    <property type="project" value="UniProtKB-UniRule"/>
</dbReference>
<organism evidence="4 5">
    <name type="scientific">Plicaturopsis crispa FD-325 SS-3</name>
    <dbReference type="NCBI Taxonomy" id="944288"/>
    <lineage>
        <taxon>Eukaryota</taxon>
        <taxon>Fungi</taxon>
        <taxon>Dikarya</taxon>
        <taxon>Basidiomycota</taxon>
        <taxon>Agaricomycotina</taxon>
        <taxon>Agaricomycetes</taxon>
        <taxon>Agaricomycetidae</taxon>
        <taxon>Amylocorticiales</taxon>
        <taxon>Amylocorticiaceae</taxon>
        <taxon>Plicatura</taxon>
        <taxon>Plicaturopsis crispa</taxon>
    </lineage>
</organism>
<dbReference type="GO" id="GO:0005634">
    <property type="term" value="C:nucleus"/>
    <property type="evidence" value="ECO:0007669"/>
    <property type="project" value="UniProtKB-SubCell"/>
</dbReference>
<comment type="subcellular location">
    <subcellularLocation>
        <location evidence="2">Nucleus</location>
    </subcellularLocation>
</comment>
<proteinExistence type="inferred from homology"/>
<accession>A0A0C9T7G6</accession>
<comment type="similarity">
    <text evidence="1 2">Belongs to the YPI1 family.</text>
</comment>
<dbReference type="OrthoDB" id="307488at2759"/>
<dbReference type="HOGENOM" id="CLU_098333_0_2_1"/>